<dbReference type="PANTHER" id="PTHR43546:SF9">
    <property type="entry name" value="L-ASCORBATE-6-PHOSPHATE LACTONASE ULAG-RELATED"/>
    <property type="match status" value="1"/>
</dbReference>
<dbReference type="PANTHER" id="PTHR43546">
    <property type="entry name" value="UPF0173 METAL-DEPENDENT HYDROLASE MJ1163-RELATED"/>
    <property type="match status" value="1"/>
</dbReference>
<dbReference type="Gene3D" id="3.60.15.10">
    <property type="entry name" value="Ribonuclease Z/Hydroxyacylglutathione hydrolase-like"/>
    <property type="match status" value="1"/>
</dbReference>
<evidence type="ECO:0000313" key="4">
    <source>
        <dbReference type="Proteomes" id="UP000427769"/>
    </source>
</evidence>
<name>A0A5K7Z8H5_9BACT</name>
<dbReference type="OrthoDB" id="9805728at2"/>
<dbReference type="EMBL" id="AP021875">
    <property type="protein sequence ID" value="BBO77070.1"/>
    <property type="molecule type" value="Genomic_DNA"/>
</dbReference>
<protein>
    <recommendedName>
        <fullName evidence="2">Metallo-beta-lactamase domain-containing protein</fullName>
    </recommendedName>
</protein>
<keyword evidence="4" id="KW-1185">Reference proteome</keyword>
<dbReference type="AlphaFoldDB" id="A0A5K7Z8H5"/>
<evidence type="ECO:0000313" key="3">
    <source>
        <dbReference type="EMBL" id="BBO77070.1"/>
    </source>
</evidence>
<dbReference type="InterPro" id="IPR001279">
    <property type="entry name" value="Metallo-B-lactamas"/>
</dbReference>
<dbReference type="KEGG" id="dwd:DSCW_44870"/>
<dbReference type="GO" id="GO:0016787">
    <property type="term" value="F:hydrolase activity"/>
    <property type="evidence" value="ECO:0007669"/>
    <property type="project" value="UniProtKB-KW"/>
</dbReference>
<dbReference type="Pfam" id="PF12706">
    <property type="entry name" value="Lactamase_B_2"/>
    <property type="match status" value="1"/>
</dbReference>
<dbReference type="SUPFAM" id="SSF56281">
    <property type="entry name" value="Metallo-hydrolase/oxidoreductase"/>
    <property type="match status" value="1"/>
</dbReference>
<dbReference type="Proteomes" id="UP000427769">
    <property type="component" value="Chromosome"/>
</dbReference>
<sequence>MKIHHLRSATCIIESNRHFVLIDPMLGAKGSIPPFSYIRYKPRRNPLVDLPPNAASILEKVTDCLITHSQKFGIKALQHTDHLDISGEKFLREKNTPIATLARDAEVLKKYGLNIQTELEYWKPEPLFEGEITAIPARHGHSWIHNFMASGAGYFLQFPGEPSIYISGDTVYTADVERALTELKPDIAIMAAGTATLDISKPILMAMDELLQFVRTAPGIVIANHLEALNHCPTTREQLKQALKNNNLLSKAHIPNDGDVLTF</sequence>
<evidence type="ECO:0000256" key="1">
    <source>
        <dbReference type="ARBA" id="ARBA00022801"/>
    </source>
</evidence>
<feature type="domain" description="Metallo-beta-lactamase" evidence="2">
    <location>
        <begin position="20"/>
        <end position="217"/>
    </location>
</feature>
<dbReference type="InterPro" id="IPR050114">
    <property type="entry name" value="UPF0173_UPF0282_UlaG_hydrolase"/>
</dbReference>
<accession>A0A5K7Z8H5</accession>
<reference evidence="3 4" key="1">
    <citation type="submission" date="2019-11" db="EMBL/GenBank/DDBJ databases">
        <title>Comparative genomics of hydrocarbon-degrading Desulfosarcina strains.</title>
        <authorList>
            <person name="Watanabe M."/>
            <person name="Kojima H."/>
            <person name="Fukui M."/>
        </authorList>
    </citation>
    <scope>NUCLEOTIDE SEQUENCE [LARGE SCALE GENOMIC DNA]</scope>
    <source>
        <strain evidence="3 4">PP31</strain>
    </source>
</reference>
<organism evidence="3 4">
    <name type="scientific">Desulfosarcina widdelii</name>
    <dbReference type="NCBI Taxonomy" id="947919"/>
    <lineage>
        <taxon>Bacteria</taxon>
        <taxon>Pseudomonadati</taxon>
        <taxon>Thermodesulfobacteriota</taxon>
        <taxon>Desulfobacteria</taxon>
        <taxon>Desulfobacterales</taxon>
        <taxon>Desulfosarcinaceae</taxon>
        <taxon>Desulfosarcina</taxon>
    </lineage>
</organism>
<keyword evidence="1" id="KW-0378">Hydrolase</keyword>
<proteinExistence type="predicted"/>
<evidence type="ECO:0000259" key="2">
    <source>
        <dbReference type="Pfam" id="PF12706"/>
    </source>
</evidence>
<gene>
    <name evidence="3" type="ORF">DSCW_44870</name>
</gene>
<dbReference type="InterPro" id="IPR036866">
    <property type="entry name" value="RibonucZ/Hydroxyglut_hydro"/>
</dbReference>